<dbReference type="PROSITE" id="PS50928">
    <property type="entry name" value="ABC_TM1"/>
    <property type="match status" value="1"/>
</dbReference>
<keyword evidence="3" id="KW-1003">Cell membrane</keyword>
<dbReference type="EMBL" id="QTUC01000001">
    <property type="protein sequence ID" value="REF36315.1"/>
    <property type="molecule type" value="Genomic_DNA"/>
</dbReference>
<feature type="transmembrane region" description="Helical" evidence="7">
    <location>
        <begin position="203"/>
        <end position="225"/>
    </location>
</feature>
<dbReference type="Gene3D" id="1.10.3720.10">
    <property type="entry name" value="MetI-like"/>
    <property type="match status" value="1"/>
</dbReference>
<comment type="caution">
    <text evidence="9">The sequence shown here is derived from an EMBL/GenBank/DDBJ whole genome shotgun (WGS) entry which is preliminary data.</text>
</comment>
<dbReference type="SUPFAM" id="SSF161098">
    <property type="entry name" value="MetI-like"/>
    <property type="match status" value="1"/>
</dbReference>
<evidence type="ECO:0000256" key="6">
    <source>
        <dbReference type="ARBA" id="ARBA00023136"/>
    </source>
</evidence>
<evidence type="ECO:0000256" key="7">
    <source>
        <dbReference type="RuleBase" id="RU363032"/>
    </source>
</evidence>
<keyword evidence="10" id="KW-1185">Reference proteome</keyword>
<comment type="similarity">
    <text evidence="7">Belongs to the binding-protein-dependent transport system permease family.</text>
</comment>
<reference evidence="9 10" key="1">
    <citation type="submission" date="2018-08" db="EMBL/GenBank/DDBJ databases">
        <title>Sequencing the genomes of 1000 actinobacteria strains.</title>
        <authorList>
            <person name="Klenk H.-P."/>
        </authorList>
    </citation>
    <scope>NUCLEOTIDE SEQUENCE [LARGE SCALE GENOMIC DNA]</scope>
    <source>
        <strain evidence="9 10">DSM 22891</strain>
    </source>
</reference>
<dbReference type="PANTHER" id="PTHR43744:SF3">
    <property type="entry name" value="LACTOSE TRANSPORT SYSTEM PERMEASE PROTEIN LACG"/>
    <property type="match status" value="1"/>
</dbReference>
<dbReference type="GO" id="GO:0055085">
    <property type="term" value="P:transmembrane transport"/>
    <property type="evidence" value="ECO:0007669"/>
    <property type="project" value="InterPro"/>
</dbReference>
<protein>
    <submittedName>
        <fullName evidence="9">Carbohydrate ABC transporter membrane protein 2 (CUT1 family)</fullName>
    </submittedName>
</protein>
<accession>A0A3D9VBD2</accession>
<evidence type="ECO:0000313" key="9">
    <source>
        <dbReference type="EMBL" id="REF36315.1"/>
    </source>
</evidence>
<feature type="transmembrane region" description="Helical" evidence="7">
    <location>
        <begin position="126"/>
        <end position="147"/>
    </location>
</feature>
<keyword evidence="6 7" id="KW-0472">Membrane</keyword>
<evidence type="ECO:0000256" key="4">
    <source>
        <dbReference type="ARBA" id="ARBA00022692"/>
    </source>
</evidence>
<organism evidence="9 10">
    <name type="scientific">Thermasporomyces composti</name>
    <dbReference type="NCBI Taxonomy" id="696763"/>
    <lineage>
        <taxon>Bacteria</taxon>
        <taxon>Bacillati</taxon>
        <taxon>Actinomycetota</taxon>
        <taxon>Actinomycetes</taxon>
        <taxon>Propionibacteriales</taxon>
        <taxon>Nocardioidaceae</taxon>
        <taxon>Thermasporomyces</taxon>
    </lineage>
</organism>
<dbReference type="AlphaFoldDB" id="A0A3D9VBD2"/>
<dbReference type="Pfam" id="PF00528">
    <property type="entry name" value="BPD_transp_1"/>
    <property type="match status" value="1"/>
</dbReference>
<feature type="transmembrane region" description="Helical" evidence="7">
    <location>
        <begin position="90"/>
        <end position="114"/>
    </location>
</feature>
<evidence type="ECO:0000256" key="3">
    <source>
        <dbReference type="ARBA" id="ARBA00022475"/>
    </source>
</evidence>
<evidence type="ECO:0000313" key="10">
    <source>
        <dbReference type="Proteomes" id="UP000256485"/>
    </source>
</evidence>
<dbReference type="Proteomes" id="UP000256485">
    <property type="component" value="Unassembled WGS sequence"/>
</dbReference>
<dbReference type="PANTHER" id="PTHR43744">
    <property type="entry name" value="ABC TRANSPORTER PERMEASE PROTEIN MG189-RELATED-RELATED"/>
    <property type="match status" value="1"/>
</dbReference>
<evidence type="ECO:0000256" key="1">
    <source>
        <dbReference type="ARBA" id="ARBA00004651"/>
    </source>
</evidence>
<feature type="transmembrane region" description="Helical" evidence="7">
    <location>
        <begin position="159"/>
        <end position="182"/>
    </location>
</feature>
<dbReference type="InterPro" id="IPR035906">
    <property type="entry name" value="MetI-like_sf"/>
</dbReference>
<dbReference type="GO" id="GO:0005886">
    <property type="term" value="C:plasma membrane"/>
    <property type="evidence" value="ECO:0007669"/>
    <property type="project" value="UniProtKB-SubCell"/>
</dbReference>
<feature type="domain" description="ABC transmembrane type-1" evidence="8">
    <location>
        <begin position="91"/>
        <end position="283"/>
    </location>
</feature>
<comment type="subcellular location">
    <subcellularLocation>
        <location evidence="1 7">Cell membrane</location>
        <topology evidence="1 7">Multi-pass membrane protein</topology>
    </subcellularLocation>
</comment>
<gene>
    <name evidence="9" type="ORF">DFJ64_1721</name>
</gene>
<keyword evidence="2 7" id="KW-0813">Transport</keyword>
<feature type="transmembrane region" description="Helical" evidence="7">
    <location>
        <begin position="28"/>
        <end position="49"/>
    </location>
</feature>
<dbReference type="InterPro" id="IPR000515">
    <property type="entry name" value="MetI-like"/>
</dbReference>
<evidence type="ECO:0000256" key="2">
    <source>
        <dbReference type="ARBA" id="ARBA00022448"/>
    </source>
</evidence>
<keyword evidence="4 7" id="KW-0812">Transmembrane</keyword>
<feature type="transmembrane region" description="Helical" evidence="7">
    <location>
        <begin position="262"/>
        <end position="283"/>
    </location>
</feature>
<dbReference type="CDD" id="cd06261">
    <property type="entry name" value="TM_PBP2"/>
    <property type="match status" value="1"/>
</dbReference>
<keyword evidence="5 7" id="KW-1133">Transmembrane helix</keyword>
<proteinExistence type="inferred from homology"/>
<evidence type="ECO:0000256" key="5">
    <source>
        <dbReference type="ARBA" id="ARBA00022989"/>
    </source>
</evidence>
<evidence type="ECO:0000259" key="8">
    <source>
        <dbReference type="PROSITE" id="PS50928"/>
    </source>
</evidence>
<name>A0A3D9VBD2_THECX</name>
<sequence length="297" mass="33236">MVTVERSPTRPVTRRRPTRRFRLTANHVRMTLISVVLLAVCFVWVYPFLWMVSSSIKTNAEVFSGLGLFPKAIRLDNYVRAWHDAHIGDYFFNTVFVTVTSIVISVLAVSMMGYVLGRYRFPGKRVVIGLLAAAVFLPEGYTIIPIFDLINKLGLQDSLWGLTLAEAGGAHVVAILLFAGYFSQLPKELEEAAMMDGAGFVRIFWQVYLPLAKPVTATAIILQFMHSWNDFLLPLVLTLNKPELRTLSVGIYSFQGEYFTDWSGMAAAATIGLLPIIVVFLFLQRYFVEGIAGAVKQ</sequence>